<evidence type="ECO:0000256" key="1">
    <source>
        <dbReference type="PIRSR" id="PIRSR634015-1"/>
    </source>
</evidence>
<keyword evidence="2" id="KW-0479">Metal-binding</keyword>
<evidence type="ECO:0000259" key="3">
    <source>
        <dbReference type="Pfam" id="PF01433"/>
    </source>
</evidence>
<dbReference type="EMBL" id="DXCO01000042">
    <property type="protein sequence ID" value="HIY78803.1"/>
    <property type="molecule type" value="Genomic_DNA"/>
</dbReference>
<feature type="domain" description="Peptidase M1 membrane alanine aminopeptidase" evidence="3">
    <location>
        <begin position="218"/>
        <end position="424"/>
    </location>
</feature>
<dbReference type="GO" id="GO:0008237">
    <property type="term" value="F:metallopeptidase activity"/>
    <property type="evidence" value="ECO:0007669"/>
    <property type="project" value="InterPro"/>
</dbReference>
<reference evidence="4" key="1">
    <citation type="journal article" date="2021" name="PeerJ">
        <title>Extensive microbial diversity within the chicken gut microbiome revealed by metagenomics and culture.</title>
        <authorList>
            <person name="Gilroy R."/>
            <person name="Ravi A."/>
            <person name="Getino M."/>
            <person name="Pursley I."/>
            <person name="Horton D.L."/>
            <person name="Alikhan N.F."/>
            <person name="Baker D."/>
            <person name="Gharbi K."/>
            <person name="Hall N."/>
            <person name="Watson M."/>
            <person name="Adriaenssens E.M."/>
            <person name="Foster-Nyarko E."/>
            <person name="Jarju S."/>
            <person name="Secka A."/>
            <person name="Antonio M."/>
            <person name="Oren A."/>
            <person name="Chaudhuri R.R."/>
            <person name="La Ragione R."/>
            <person name="Hildebrand F."/>
            <person name="Pallen M.J."/>
        </authorList>
    </citation>
    <scope>NUCLEOTIDE SEQUENCE</scope>
    <source>
        <strain evidence="4">CHK199-9574</strain>
    </source>
</reference>
<feature type="binding site" evidence="2">
    <location>
        <position position="298"/>
    </location>
    <ligand>
        <name>Zn(2+)</name>
        <dbReference type="ChEBI" id="CHEBI:29105"/>
        <note>catalytic</note>
    </ligand>
</feature>
<dbReference type="PANTHER" id="PTHR45726:SF3">
    <property type="entry name" value="LEUKOTRIENE A-4 HYDROLASE"/>
    <property type="match status" value="1"/>
</dbReference>
<dbReference type="InterPro" id="IPR027268">
    <property type="entry name" value="Peptidase_M4/M1_CTD_sf"/>
</dbReference>
<sequence length="431" mass="48251">YKNQTGVEISQLKFNLFGNAYREDSAYSPVSSVFSASAYYGGKSYGGMEILSVSPCASWEIGGADENILVVDLAESVPQGGQAEITVEYRLTLARVNHRTGIAEHAVNLGNFYPVLCVYEKNRGFYECEYYSDGDPFYSECADYDVTLRVASDYTAAMSGEILSAESDGGVTEYRAELINARDFAIVLSKEFSLVQGEADGVRVMYYYYDDDRANERLELIENSLAYFSDTFGEYLYDTYSAVQTGFCVGGMEYPALTMIGDHISGVDYDYTIVHETAHQWWYAAVGNNQLENAWMDEGLAEYSTLLFFDRFKEYGLTRSGLMQSAENAYKAFYSVHSQIFGQADTAMNKKLGEYLSEYHYVTLTYDKGMILFDTLRRSVGDKKFFSGLEHYYAAYSGKVATPRQLSSSFKKAGVDVSGLFDSFIEGKAVI</sequence>
<dbReference type="Proteomes" id="UP000824135">
    <property type="component" value="Unassembled WGS sequence"/>
</dbReference>
<dbReference type="InterPro" id="IPR014782">
    <property type="entry name" value="Peptidase_M1_dom"/>
</dbReference>
<dbReference type="GO" id="GO:0008270">
    <property type="term" value="F:zinc ion binding"/>
    <property type="evidence" value="ECO:0007669"/>
    <property type="project" value="InterPro"/>
</dbReference>
<feature type="non-terminal residue" evidence="4">
    <location>
        <position position="1"/>
    </location>
</feature>
<reference evidence="4" key="2">
    <citation type="submission" date="2021-04" db="EMBL/GenBank/DDBJ databases">
        <authorList>
            <person name="Gilroy R."/>
        </authorList>
    </citation>
    <scope>NUCLEOTIDE SEQUENCE</scope>
    <source>
        <strain evidence="4">CHK199-9574</strain>
    </source>
</reference>
<dbReference type="PANTHER" id="PTHR45726">
    <property type="entry name" value="LEUKOTRIENE A-4 HYDROLASE"/>
    <property type="match status" value="1"/>
</dbReference>
<feature type="binding site" evidence="2">
    <location>
        <position position="275"/>
    </location>
    <ligand>
        <name>Zn(2+)</name>
        <dbReference type="ChEBI" id="CHEBI:29105"/>
        <note>catalytic</note>
    </ligand>
</feature>
<feature type="active site" description="Proton acceptor" evidence="1">
    <location>
        <position position="276"/>
    </location>
</feature>
<dbReference type="Pfam" id="PF01433">
    <property type="entry name" value="Peptidase_M1"/>
    <property type="match status" value="1"/>
</dbReference>
<feature type="active site" description="Proton donor" evidence="1">
    <location>
        <position position="366"/>
    </location>
</feature>
<comment type="cofactor">
    <cofactor evidence="2">
        <name>Zn(2+)</name>
        <dbReference type="ChEBI" id="CHEBI:29105"/>
    </cofactor>
    <text evidence="2">Binds 1 zinc ion per subunit.</text>
</comment>
<proteinExistence type="predicted"/>
<protein>
    <submittedName>
        <fullName evidence="4">M1 family metallopeptidase</fullName>
    </submittedName>
</protein>
<dbReference type="CDD" id="cd09604">
    <property type="entry name" value="M1_APN_like"/>
    <property type="match status" value="1"/>
</dbReference>
<evidence type="ECO:0000313" key="5">
    <source>
        <dbReference type="Proteomes" id="UP000824135"/>
    </source>
</evidence>
<accession>A0A9D1ZCE6</accession>
<evidence type="ECO:0000313" key="4">
    <source>
        <dbReference type="EMBL" id="HIY78803.1"/>
    </source>
</evidence>
<name>A0A9D1ZCE6_9FIRM</name>
<keyword evidence="2" id="KW-0862">Zinc</keyword>
<gene>
    <name evidence="4" type="ORF">H9728_07125</name>
</gene>
<evidence type="ECO:0000256" key="2">
    <source>
        <dbReference type="PIRSR" id="PIRSR634015-3"/>
    </source>
</evidence>
<organism evidence="4 5">
    <name type="scientific">Candidatus Borkfalkia excrementavium</name>
    <dbReference type="NCBI Taxonomy" id="2838505"/>
    <lineage>
        <taxon>Bacteria</taxon>
        <taxon>Bacillati</taxon>
        <taxon>Bacillota</taxon>
        <taxon>Clostridia</taxon>
        <taxon>Christensenellales</taxon>
        <taxon>Christensenellaceae</taxon>
        <taxon>Candidatus Borkfalkia</taxon>
    </lineage>
</organism>
<feature type="binding site" evidence="2">
    <location>
        <position position="279"/>
    </location>
    <ligand>
        <name>Zn(2+)</name>
        <dbReference type="ChEBI" id="CHEBI:29105"/>
        <note>catalytic</note>
    </ligand>
</feature>
<dbReference type="AlphaFoldDB" id="A0A9D1ZCE6"/>
<dbReference type="SUPFAM" id="SSF55486">
    <property type="entry name" value="Metalloproteases ('zincins'), catalytic domain"/>
    <property type="match status" value="1"/>
</dbReference>
<dbReference type="InterPro" id="IPR034015">
    <property type="entry name" value="M1_LTA4H"/>
</dbReference>
<dbReference type="Gene3D" id="1.10.390.10">
    <property type="entry name" value="Neutral Protease Domain 2"/>
    <property type="match status" value="1"/>
</dbReference>
<comment type="caution">
    <text evidence="4">The sequence shown here is derived from an EMBL/GenBank/DDBJ whole genome shotgun (WGS) entry which is preliminary data.</text>
</comment>